<dbReference type="OMA" id="HPRGWNT"/>
<feature type="compositionally biased region" description="Low complexity" evidence="1">
    <location>
        <begin position="16"/>
        <end position="30"/>
    </location>
</feature>
<sequence length="368" mass="39504">MARSSTGRCSGGGRGSTPAEQRAQAAIAAATHRDGEAVPTGVRSARPLSSLWAGYGTITEVETDDEPSQLLIVKEVAPPPGSGVSHARKMRSYQIEAAFYQRVAPHLPPGAACHVPHCLGVHSTLDADSSSDAGGMQLVMSDLRQRFPNSCSSLDEQHARAALSWLAAFHAACWGADAERLGLWPEGCYWHLETRLEELADIGREGRALQAAAHELDHRLRQTPFRTLTHGDYKTANLLFGSGSDECAAYDFQYVGGGSGMKDVVYLFCSGLSARLLAQQEEVLLRHYHGQLIEGLRAAAGGGGSTGIADPAAAAEAVERYTYEAMLGDYRLALCDYVRFMAGWGFWGNTSWASTKARQFLGELGLTS</sequence>
<dbReference type="InterPro" id="IPR015897">
    <property type="entry name" value="CHK_kinase-like"/>
</dbReference>
<dbReference type="SMART" id="SM00587">
    <property type="entry name" value="CHK"/>
    <property type="match status" value="1"/>
</dbReference>
<dbReference type="Proteomes" id="UP000008141">
    <property type="component" value="Unassembled WGS sequence"/>
</dbReference>
<name>E1Z5H7_CHLVA</name>
<dbReference type="PANTHER" id="PTHR11012">
    <property type="entry name" value="PROTEIN KINASE-LIKE DOMAIN-CONTAINING"/>
    <property type="match status" value="1"/>
</dbReference>
<dbReference type="GeneID" id="17357845"/>
<feature type="domain" description="CHK kinase-like" evidence="2">
    <location>
        <begin position="138"/>
        <end position="298"/>
    </location>
</feature>
<evidence type="ECO:0000313" key="3">
    <source>
        <dbReference type="EMBL" id="EFN58473.1"/>
    </source>
</evidence>
<evidence type="ECO:0000259" key="2">
    <source>
        <dbReference type="SMART" id="SM00587"/>
    </source>
</evidence>
<dbReference type="EMBL" id="GL433837">
    <property type="protein sequence ID" value="EFN58473.1"/>
    <property type="molecule type" value="Genomic_DNA"/>
</dbReference>
<dbReference type="eggNOG" id="ENOG502S7ET">
    <property type="taxonomic scope" value="Eukaryota"/>
</dbReference>
<accession>E1Z5H7</accession>
<dbReference type="Pfam" id="PF02958">
    <property type="entry name" value="EcKL"/>
    <property type="match status" value="2"/>
</dbReference>
<dbReference type="AlphaFoldDB" id="E1Z5H7"/>
<gene>
    <name evidence="3" type="ORF">CHLNCDRAFT_140492</name>
</gene>
<keyword evidence="4" id="KW-1185">Reference proteome</keyword>
<dbReference type="Gene3D" id="3.90.1200.10">
    <property type="match status" value="1"/>
</dbReference>
<dbReference type="PANTHER" id="PTHR11012:SF30">
    <property type="entry name" value="PROTEIN KINASE-LIKE DOMAIN-CONTAINING"/>
    <property type="match status" value="1"/>
</dbReference>
<dbReference type="OrthoDB" id="411145at2759"/>
<feature type="region of interest" description="Disordered" evidence="1">
    <location>
        <begin position="1"/>
        <end position="42"/>
    </location>
</feature>
<proteinExistence type="predicted"/>
<dbReference type="SUPFAM" id="SSF56112">
    <property type="entry name" value="Protein kinase-like (PK-like)"/>
    <property type="match status" value="1"/>
</dbReference>
<dbReference type="InParanoid" id="E1Z5H7"/>
<dbReference type="InterPro" id="IPR011009">
    <property type="entry name" value="Kinase-like_dom_sf"/>
</dbReference>
<organism evidence="4">
    <name type="scientific">Chlorella variabilis</name>
    <name type="common">Green alga</name>
    <dbReference type="NCBI Taxonomy" id="554065"/>
    <lineage>
        <taxon>Eukaryota</taxon>
        <taxon>Viridiplantae</taxon>
        <taxon>Chlorophyta</taxon>
        <taxon>core chlorophytes</taxon>
        <taxon>Trebouxiophyceae</taxon>
        <taxon>Chlorellales</taxon>
        <taxon>Chlorellaceae</taxon>
        <taxon>Chlorella clade</taxon>
        <taxon>Chlorella</taxon>
    </lineage>
</organism>
<protein>
    <recommendedName>
        <fullName evidence="2">CHK kinase-like domain-containing protein</fullName>
    </recommendedName>
</protein>
<dbReference type="InterPro" id="IPR004119">
    <property type="entry name" value="EcKL"/>
</dbReference>
<dbReference type="KEGG" id="cvr:CHLNCDRAFT_140492"/>
<dbReference type="STRING" id="554065.E1Z5H7"/>
<reference evidence="3 4" key="1">
    <citation type="journal article" date="2010" name="Plant Cell">
        <title>The Chlorella variabilis NC64A genome reveals adaptation to photosymbiosis, coevolution with viruses, and cryptic sex.</title>
        <authorList>
            <person name="Blanc G."/>
            <person name="Duncan G."/>
            <person name="Agarkova I."/>
            <person name="Borodovsky M."/>
            <person name="Gurnon J."/>
            <person name="Kuo A."/>
            <person name="Lindquist E."/>
            <person name="Lucas S."/>
            <person name="Pangilinan J."/>
            <person name="Polle J."/>
            <person name="Salamov A."/>
            <person name="Terry A."/>
            <person name="Yamada T."/>
            <person name="Dunigan D.D."/>
            <person name="Grigoriev I.V."/>
            <person name="Claverie J.M."/>
            <person name="Van Etten J.L."/>
        </authorList>
    </citation>
    <scope>NUCLEOTIDE SEQUENCE [LARGE SCALE GENOMIC DNA]</scope>
    <source>
        <strain evidence="3 4">NC64A</strain>
    </source>
</reference>
<dbReference type="RefSeq" id="XP_005850575.1">
    <property type="nucleotide sequence ID" value="XM_005850513.1"/>
</dbReference>
<evidence type="ECO:0000256" key="1">
    <source>
        <dbReference type="SAM" id="MobiDB-lite"/>
    </source>
</evidence>
<evidence type="ECO:0000313" key="4">
    <source>
        <dbReference type="Proteomes" id="UP000008141"/>
    </source>
</evidence>